<feature type="transmembrane region" description="Helical" evidence="13">
    <location>
        <begin position="79"/>
        <end position="99"/>
    </location>
</feature>
<dbReference type="Pfam" id="PF03062">
    <property type="entry name" value="MBOAT"/>
    <property type="match status" value="1"/>
</dbReference>
<evidence type="ECO:0000256" key="1">
    <source>
        <dbReference type="ARBA" id="ARBA00004477"/>
    </source>
</evidence>
<dbReference type="WBParaSite" id="Minc3s00964g19346">
    <property type="protein sequence ID" value="Minc3s00964g19346"/>
    <property type="gene ID" value="Minc3s00964g19346"/>
</dbReference>
<dbReference type="PIRSF" id="PIRSF000439">
    <property type="entry name" value="Oat_ACAT_DAG_ARE"/>
    <property type="match status" value="1"/>
</dbReference>
<dbReference type="Proteomes" id="UP000887563">
    <property type="component" value="Unplaced"/>
</dbReference>
<evidence type="ECO:0000256" key="7">
    <source>
        <dbReference type="ARBA" id="ARBA00022989"/>
    </source>
</evidence>
<proteinExistence type="inferred from homology"/>
<feature type="transmembrane region" description="Helical" evidence="13">
    <location>
        <begin position="315"/>
        <end position="337"/>
    </location>
</feature>
<keyword evidence="9 10" id="KW-0012">Acyltransferase</keyword>
<organism evidence="14 15">
    <name type="scientific">Meloidogyne incognita</name>
    <name type="common">Southern root-knot nematode worm</name>
    <name type="synonym">Oxyuris incognita</name>
    <dbReference type="NCBI Taxonomy" id="6306"/>
    <lineage>
        <taxon>Eukaryota</taxon>
        <taxon>Metazoa</taxon>
        <taxon>Ecdysozoa</taxon>
        <taxon>Nematoda</taxon>
        <taxon>Chromadorea</taxon>
        <taxon>Rhabditida</taxon>
        <taxon>Tylenchina</taxon>
        <taxon>Tylenchomorpha</taxon>
        <taxon>Tylenchoidea</taxon>
        <taxon>Meloidogynidae</taxon>
        <taxon>Meloidogyninae</taxon>
        <taxon>Meloidogyne</taxon>
        <taxon>Meloidogyne incognita group</taxon>
    </lineage>
</organism>
<keyword evidence="4 10" id="KW-0808">Transferase</keyword>
<accession>A0A914M3R1</accession>
<evidence type="ECO:0000256" key="12">
    <source>
        <dbReference type="SAM" id="MobiDB-lite"/>
    </source>
</evidence>
<dbReference type="PANTHER" id="PTHR10408:SF7">
    <property type="entry name" value="DIACYLGLYCEROL O-ACYLTRANSFERASE 1"/>
    <property type="match status" value="1"/>
</dbReference>
<sequence length="473" mass="55826">MSANIENKKIKNIHSTKDSLLSKNSDWKDFSGIRNFFIFLVVILIVQNFLESSINYGIVNTLQYIYISLWNTSIQAKDSLLLLLSSNLTILSVYFLELFLSKKWIPFKLAILLYLMVLVIHLLLPFFVLFKTKDNLFFVIFSMACLVAEGMKLFSYAHVNYCCRHLLLNRGNKCDDKLLAEEDIQDDCVKKKLPEEEEENVNENTCNNENKEITEDESPQDNLHTSKDKNFSPFILQIPENHLELYPKNLTIKNLYYFIMAPTLCYELDFPVIPKRRLSLILNHLIEFISLVYVYIALCKNCIPILAKMEKQNQFLTFFQLCIPTAIIYLIGFYIYFHVYLNLLGELMKFSDREFYGPIWNSDSILDYWRNWNKRFSQWCKRHLYIPLIKLGWTKFWSQQAVFLLSDLFHAYAYYFALKKILIGGMLTQPLFGRILERIIGRGRCGNIFFWFYIIFTHAGASILLYECFNKLS</sequence>
<keyword evidence="5 13" id="KW-0812">Transmembrane</keyword>
<dbReference type="GO" id="GO:0019432">
    <property type="term" value="P:triglyceride biosynthetic process"/>
    <property type="evidence" value="ECO:0007669"/>
    <property type="project" value="TreeGrafter"/>
</dbReference>
<comment type="pathway">
    <text evidence="2">Lipid metabolism.</text>
</comment>
<comment type="subcellular location">
    <subcellularLocation>
        <location evidence="1 10">Endoplasmic reticulum membrane</location>
        <topology evidence="1 10">Multi-pass membrane protein</topology>
    </subcellularLocation>
</comment>
<evidence type="ECO:0000313" key="15">
    <source>
        <dbReference type="WBParaSite" id="Minc3s00964g19346"/>
    </source>
</evidence>
<reference evidence="15" key="1">
    <citation type="submission" date="2022-11" db="UniProtKB">
        <authorList>
            <consortium name="WormBaseParasite"/>
        </authorList>
    </citation>
    <scope>IDENTIFICATION</scope>
</reference>
<comment type="similarity">
    <text evidence="3 10">Belongs to the membrane-bound acyltransferase family. Sterol o-acyltransferase subfamily.</text>
</comment>
<dbReference type="GO" id="GO:0004144">
    <property type="term" value="F:diacylglycerol O-acyltransferase activity"/>
    <property type="evidence" value="ECO:0007669"/>
    <property type="project" value="UniProtKB-ARBA"/>
</dbReference>
<evidence type="ECO:0000256" key="13">
    <source>
        <dbReference type="SAM" id="Phobius"/>
    </source>
</evidence>
<evidence type="ECO:0000256" key="9">
    <source>
        <dbReference type="ARBA" id="ARBA00023315"/>
    </source>
</evidence>
<evidence type="ECO:0000256" key="11">
    <source>
        <dbReference type="PIRSR" id="PIRSR000439-1"/>
    </source>
</evidence>
<feature type="region of interest" description="Disordered" evidence="12">
    <location>
        <begin position="195"/>
        <end position="222"/>
    </location>
</feature>
<evidence type="ECO:0000256" key="4">
    <source>
        <dbReference type="ARBA" id="ARBA00022679"/>
    </source>
</evidence>
<feature type="transmembrane region" description="Helical" evidence="13">
    <location>
        <begin position="136"/>
        <end position="154"/>
    </location>
</feature>
<dbReference type="InterPro" id="IPR014371">
    <property type="entry name" value="Oat_ACAT_DAG_ARE"/>
</dbReference>
<evidence type="ECO:0000256" key="3">
    <source>
        <dbReference type="ARBA" id="ARBA00009010"/>
    </source>
</evidence>
<feature type="transmembrane region" description="Helical" evidence="13">
    <location>
        <begin position="448"/>
        <end position="466"/>
    </location>
</feature>
<name>A0A914M3R1_MELIC</name>
<dbReference type="InterPro" id="IPR004299">
    <property type="entry name" value="MBOAT_fam"/>
</dbReference>
<feature type="transmembrane region" description="Helical" evidence="13">
    <location>
        <begin position="285"/>
        <end position="303"/>
    </location>
</feature>
<feature type="transmembrane region" description="Helical" evidence="13">
    <location>
        <begin position="36"/>
        <end position="59"/>
    </location>
</feature>
<evidence type="ECO:0000256" key="6">
    <source>
        <dbReference type="ARBA" id="ARBA00022824"/>
    </source>
</evidence>
<keyword evidence="8 10" id="KW-0472">Membrane</keyword>
<feature type="transmembrane region" description="Helical" evidence="13">
    <location>
        <begin position="111"/>
        <end position="130"/>
    </location>
</feature>
<evidence type="ECO:0000256" key="8">
    <source>
        <dbReference type="ARBA" id="ARBA00023136"/>
    </source>
</evidence>
<keyword evidence="6 10" id="KW-0256">Endoplasmic reticulum</keyword>
<evidence type="ECO:0000256" key="10">
    <source>
        <dbReference type="PIRNR" id="PIRNR000439"/>
    </source>
</evidence>
<evidence type="ECO:0000313" key="14">
    <source>
        <dbReference type="Proteomes" id="UP000887563"/>
    </source>
</evidence>
<keyword evidence="7 13" id="KW-1133">Transmembrane helix</keyword>
<evidence type="ECO:0000256" key="5">
    <source>
        <dbReference type="ARBA" id="ARBA00022692"/>
    </source>
</evidence>
<dbReference type="AlphaFoldDB" id="A0A914M3R1"/>
<keyword evidence="14" id="KW-1185">Reference proteome</keyword>
<feature type="active site" evidence="11">
    <location>
        <position position="410"/>
    </location>
</feature>
<dbReference type="GO" id="GO:0005789">
    <property type="term" value="C:endoplasmic reticulum membrane"/>
    <property type="evidence" value="ECO:0007669"/>
    <property type="project" value="UniProtKB-SubCell"/>
</dbReference>
<dbReference type="PANTHER" id="PTHR10408">
    <property type="entry name" value="STEROL O-ACYLTRANSFERASE"/>
    <property type="match status" value="1"/>
</dbReference>
<protein>
    <recommendedName>
        <fullName evidence="10">O-acyltransferase</fullName>
    </recommendedName>
</protein>
<evidence type="ECO:0000256" key="2">
    <source>
        <dbReference type="ARBA" id="ARBA00005189"/>
    </source>
</evidence>